<accession>A0A1X7BY66</accession>
<dbReference type="InterPro" id="IPR029787">
    <property type="entry name" value="Nucleotide_cyclase"/>
</dbReference>
<gene>
    <name evidence="2" type="ORF">ROA7745_04307</name>
</gene>
<protein>
    <submittedName>
        <fullName evidence="2">Invasion protein regulator</fullName>
    </submittedName>
</protein>
<sequence length="583" mass="63315">MERRLAAILAADVVGYSRMIRANEEGTLLALQALRQELIDPKIEEHRGRIVKLMGDGLLVEFSSVVDAVAFSAEVQNKMAERNAAVPQAEQIVFRIGINLGDVVIEGDDIHGDGVNVASRLEALSEPGGMCISDAVHDQVRDRLDLGFEDSGKQEVKNIDRPVQTWNWSAQAAGTSPVPAVEDASLPLPDKPSIAVLPFDNMSGDAEQDYFADGMVEDIITGLSRIKWLFVIARNSSFVYKGKAVDIKQAGRELGVRYVLEGSVRKASDRLRVTAQLIEAETGRHVWADRYDRTLDDVFTLQDELTMTVVAVIEPNLRQAEIERVKRKRPDSLDAYDLVLRAVPHVYPAMPDRAASALPMLEGALEMEPEYAQAHGFAAWSHEILFARGGGHDENRLAAIHHAQAAIAHGRDEAIALSLGGFVMGLVAHDRDAARQAFEAALALSPSSAITYNLGSVVAAIAGNADRAIEWGERALRLSPVDPMNYAPWMSITYGRFQRGEYEASAEAAQKIFQANPYWSTAHVLLAATHARLGRVDAAKTAANRVLELEPGFTISGLCAAFDIHPSVAKPLGEAISLAGLPA</sequence>
<dbReference type="InterPro" id="IPR001054">
    <property type="entry name" value="A/G_cyclase"/>
</dbReference>
<dbReference type="PANTHER" id="PTHR43081:SF19">
    <property type="entry name" value="PH-SENSITIVE ADENYLATE CYCLASE RV1264"/>
    <property type="match status" value="1"/>
</dbReference>
<dbReference type="InterPro" id="IPR050697">
    <property type="entry name" value="Adenylyl/Guanylyl_Cyclase_3/4"/>
</dbReference>
<dbReference type="InterPro" id="IPR011990">
    <property type="entry name" value="TPR-like_helical_dom_sf"/>
</dbReference>
<dbReference type="Proteomes" id="UP000193224">
    <property type="component" value="Unassembled WGS sequence"/>
</dbReference>
<dbReference type="AlphaFoldDB" id="A0A1X7BY66"/>
<dbReference type="Pfam" id="PF13432">
    <property type="entry name" value="TPR_16"/>
    <property type="match status" value="1"/>
</dbReference>
<dbReference type="InterPro" id="IPR019734">
    <property type="entry name" value="TPR_rpt"/>
</dbReference>
<dbReference type="SUPFAM" id="SSF48452">
    <property type="entry name" value="TPR-like"/>
    <property type="match status" value="1"/>
</dbReference>
<evidence type="ECO:0000259" key="1">
    <source>
        <dbReference type="PROSITE" id="PS50125"/>
    </source>
</evidence>
<dbReference type="RefSeq" id="WP_217809135.1">
    <property type="nucleotide sequence ID" value="NZ_FWXB01000026.1"/>
</dbReference>
<name>A0A1X7BY66_9RHOB</name>
<dbReference type="PROSITE" id="PS50125">
    <property type="entry name" value="GUANYLATE_CYCLASE_2"/>
    <property type="match status" value="1"/>
</dbReference>
<dbReference type="GO" id="GO:0004016">
    <property type="term" value="F:adenylate cyclase activity"/>
    <property type="evidence" value="ECO:0007669"/>
    <property type="project" value="UniProtKB-ARBA"/>
</dbReference>
<evidence type="ECO:0000313" key="2">
    <source>
        <dbReference type="EMBL" id="SMC14440.1"/>
    </source>
</evidence>
<reference evidence="2 3" key="1">
    <citation type="submission" date="2017-03" db="EMBL/GenBank/DDBJ databases">
        <authorList>
            <person name="Afonso C.L."/>
            <person name="Miller P.J."/>
            <person name="Scott M.A."/>
            <person name="Spackman E."/>
            <person name="Goraichik I."/>
            <person name="Dimitrov K.M."/>
            <person name="Suarez D.L."/>
            <person name="Swayne D.E."/>
        </authorList>
    </citation>
    <scope>NUCLEOTIDE SEQUENCE [LARGE SCALE GENOMIC DNA]</scope>
    <source>
        <strain evidence="2 3">CECT 7745</strain>
    </source>
</reference>
<dbReference type="PANTHER" id="PTHR43081">
    <property type="entry name" value="ADENYLATE CYCLASE, TERMINAL-DIFFERENTIATION SPECIFIC-RELATED"/>
    <property type="match status" value="1"/>
</dbReference>
<dbReference type="GO" id="GO:0006171">
    <property type="term" value="P:cAMP biosynthetic process"/>
    <property type="evidence" value="ECO:0007669"/>
    <property type="project" value="TreeGrafter"/>
</dbReference>
<dbReference type="GO" id="GO:0035556">
    <property type="term" value="P:intracellular signal transduction"/>
    <property type="evidence" value="ECO:0007669"/>
    <property type="project" value="InterPro"/>
</dbReference>
<organism evidence="2 3">
    <name type="scientific">Roseovarius aestuarii</name>
    <dbReference type="NCBI Taxonomy" id="475083"/>
    <lineage>
        <taxon>Bacteria</taxon>
        <taxon>Pseudomonadati</taxon>
        <taxon>Pseudomonadota</taxon>
        <taxon>Alphaproteobacteria</taxon>
        <taxon>Rhodobacterales</taxon>
        <taxon>Roseobacteraceae</taxon>
        <taxon>Roseovarius</taxon>
    </lineage>
</organism>
<dbReference type="Gene3D" id="1.25.40.10">
    <property type="entry name" value="Tetratricopeptide repeat domain"/>
    <property type="match status" value="1"/>
</dbReference>
<dbReference type="Pfam" id="PF13181">
    <property type="entry name" value="TPR_8"/>
    <property type="match status" value="1"/>
</dbReference>
<keyword evidence="3" id="KW-1185">Reference proteome</keyword>
<dbReference type="Gene3D" id="3.30.70.1230">
    <property type="entry name" value="Nucleotide cyclase"/>
    <property type="match status" value="1"/>
</dbReference>
<dbReference type="Pfam" id="PF00211">
    <property type="entry name" value="Guanylate_cyc"/>
    <property type="match status" value="1"/>
</dbReference>
<feature type="domain" description="Guanylate cyclase" evidence="1">
    <location>
        <begin position="7"/>
        <end position="122"/>
    </location>
</feature>
<dbReference type="EMBL" id="FWXB01000026">
    <property type="protein sequence ID" value="SMC14440.1"/>
    <property type="molecule type" value="Genomic_DNA"/>
</dbReference>
<proteinExistence type="predicted"/>
<dbReference type="Gene3D" id="3.40.50.10070">
    <property type="entry name" value="TolB, N-terminal domain"/>
    <property type="match status" value="1"/>
</dbReference>
<evidence type="ECO:0000313" key="3">
    <source>
        <dbReference type="Proteomes" id="UP000193224"/>
    </source>
</evidence>
<dbReference type="CDD" id="cd07302">
    <property type="entry name" value="CHD"/>
    <property type="match status" value="1"/>
</dbReference>
<dbReference type="SUPFAM" id="SSF55073">
    <property type="entry name" value="Nucleotide cyclase"/>
    <property type="match status" value="1"/>
</dbReference>